<dbReference type="CDD" id="cd08896">
    <property type="entry name" value="SRPBCC_CalC_Aha1-like_3"/>
    <property type="match status" value="1"/>
</dbReference>
<accession>A0A516SBM2</accession>
<dbReference type="InterPro" id="IPR023393">
    <property type="entry name" value="START-like_dom_sf"/>
</dbReference>
<organism evidence="3 4">
    <name type="scientific">Chitinimonas arctica</name>
    <dbReference type="NCBI Taxonomy" id="2594795"/>
    <lineage>
        <taxon>Bacteria</taxon>
        <taxon>Pseudomonadati</taxon>
        <taxon>Pseudomonadota</taxon>
        <taxon>Betaproteobacteria</taxon>
        <taxon>Neisseriales</taxon>
        <taxon>Chitinibacteraceae</taxon>
        <taxon>Chitinimonas</taxon>
    </lineage>
</organism>
<evidence type="ECO:0000313" key="3">
    <source>
        <dbReference type="EMBL" id="QDQ25551.1"/>
    </source>
</evidence>
<name>A0A516SBM2_9NEIS</name>
<sequence>MVHPACRRNPKMTEQLDLTLTRDLDISPALVWKAWTDPEQLLKWFTPDPWRTVECDIDLRPGGRFRTVMRSPEGQDFPNQGCYLEIVENRKLVWTNALEPGFRPALPPASGHCGHFLFTAVLSLEPLGSGTRYSVRLLHGDEAGRKEHEEMGFHDGWNKALDQLVARVRG</sequence>
<reference evidence="4" key="1">
    <citation type="submission" date="2019-07" db="EMBL/GenBank/DDBJ databases">
        <title>Chitinimonas sp. nov., isolated from Ny-Alesund, arctica soil.</title>
        <authorList>
            <person name="Xu Q."/>
            <person name="Peng F."/>
        </authorList>
    </citation>
    <scope>NUCLEOTIDE SEQUENCE [LARGE SCALE GENOMIC DNA]</scope>
    <source>
        <strain evidence="4">R3-44</strain>
    </source>
</reference>
<dbReference type="KEGG" id="cari:FNU76_03835"/>
<feature type="domain" description="Activator of Hsp90 ATPase homologue 1/2-like C-terminal" evidence="2">
    <location>
        <begin position="26"/>
        <end position="167"/>
    </location>
</feature>
<evidence type="ECO:0000259" key="2">
    <source>
        <dbReference type="Pfam" id="PF08327"/>
    </source>
</evidence>
<dbReference type="OrthoDB" id="3365660at2"/>
<proteinExistence type="inferred from homology"/>
<dbReference type="Proteomes" id="UP000317550">
    <property type="component" value="Chromosome"/>
</dbReference>
<dbReference type="SUPFAM" id="SSF55961">
    <property type="entry name" value="Bet v1-like"/>
    <property type="match status" value="1"/>
</dbReference>
<keyword evidence="4" id="KW-1185">Reference proteome</keyword>
<comment type="similarity">
    <text evidence="1">Belongs to the AHA1 family.</text>
</comment>
<dbReference type="Pfam" id="PF08327">
    <property type="entry name" value="AHSA1"/>
    <property type="match status" value="1"/>
</dbReference>
<dbReference type="EMBL" id="CP041730">
    <property type="protein sequence ID" value="QDQ25551.1"/>
    <property type="molecule type" value="Genomic_DNA"/>
</dbReference>
<protein>
    <submittedName>
        <fullName evidence="3">Polyketide cyclase</fullName>
    </submittedName>
</protein>
<dbReference type="AlphaFoldDB" id="A0A516SBM2"/>
<evidence type="ECO:0000313" key="4">
    <source>
        <dbReference type="Proteomes" id="UP000317550"/>
    </source>
</evidence>
<dbReference type="Gene3D" id="3.30.530.20">
    <property type="match status" value="1"/>
</dbReference>
<gene>
    <name evidence="3" type="ORF">FNU76_03835</name>
</gene>
<dbReference type="InterPro" id="IPR013538">
    <property type="entry name" value="ASHA1/2-like_C"/>
</dbReference>
<evidence type="ECO:0000256" key="1">
    <source>
        <dbReference type="ARBA" id="ARBA00006817"/>
    </source>
</evidence>